<dbReference type="EMBL" id="JBBNAF010000006">
    <property type="protein sequence ID" value="KAK9134940.1"/>
    <property type="molecule type" value="Genomic_DNA"/>
</dbReference>
<accession>A0AAP0JL55</accession>
<reference evidence="2 3" key="1">
    <citation type="submission" date="2024-01" db="EMBL/GenBank/DDBJ databases">
        <title>Genome assemblies of Stephania.</title>
        <authorList>
            <person name="Yang L."/>
        </authorList>
    </citation>
    <scope>NUCLEOTIDE SEQUENCE [LARGE SCALE GENOMIC DNA]</scope>
    <source>
        <strain evidence="2">YNDBR</strain>
        <tissue evidence="2">Leaf</tissue>
    </source>
</reference>
<evidence type="ECO:0000256" key="1">
    <source>
        <dbReference type="SAM" id="MobiDB-lite"/>
    </source>
</evidence>
<proteinExistence type="predicted"/>
<evidence type="ECO:0000313" key="3">
    <source>
        <dbReference type="Proteomes" id="UP001420932"/>
    </source>
</evidence>
<dbReference type="Proteomes" id="UP001420932">
    <property type="component" value="Unassembled WGS sequence"/>
</dbReference>
<dbReference type="AlphaFoldDB" id="A0AAP0JL55"/>
<protein>
    <submittedName>
        <fullName evidence="2">Uncharacterized protein</fullName>
    </submittedName>
</protein>
<feature type="compositionally biased region" description="Low complexity" evidence="1">
    <location>
        <begin position="50"/>
        <end position="60"/>
    </location>
</feature>
<feature type="region of interest" description="Disordered" evidence="1">
    <location>
        <begin position="1"/>
        <end position="109"/>
    </location>
</feature>
<feature type="compositionally biased region" description="Polar residues" evidence="1">
    <location>
        <begin position="1"/>
        <end position="18"/>
    </location>
</feature>
<name>A0AAP0JL55_9MAGN</name>
<gene>
    <name evidence="2" type="ORF">Syun_014270</name>
</gene>
<evidence type="ECO:0000313" key="2">
    <source>
        <dbReference type="EMBL" id="KAK9134940.1"/>
    </source>
</evidence>
<keyword evidence="3" id="KW-1185">Reference proteome</keyword>
<sequence>MNTKSRQMRPSGTLSANFSRYTTTQGSRQRSRSQMSLSTFTPVHSGRNRSSLFDSSQPSKSSKKIKTEEQTKSVDRSTQNSDGRGRSDVAFGSVGASHQAKSKAKDGKQ</sequence>
<feature type="compositionally biased region" description="Low complexity" evidence="1">
    <location>
        <begin position="19"/>
        <end position="39"/>
    </location>
</feature>
<organism evidence="2 3">
    <name type="scientific">Stephania yunnanensis</name>
    <dbReference type="NCBI Taxonomy" id="152371"/>
    <lineage>
        <taxon>Eukaryota</taxon>
        <taxon>Viridiplantae</taxon>
        <taxon>Streptophyta</taxon>
        <taxon>Embryophyta</taxon>
        <taxon>Tracheophyta</taxon>
        <taxon>Spermatophyta</taxon>
        <taxon>Magnoliopsida</taxon>
        <taxon>Ranunculales</taxon>
        <taxon>Menispermaceae</taxon>
        <taxon>Menispermoideae</taxon>
        <taxon>Cissampelideae</taxon>
        <taxon>Stephania</taxon>
    </lineage>
</organism>
<feature type="compositionally biased region" description="Basic and acidic residues" evidence="1">
    <location>
        <begin position="65"/>
        <end position="75"/>
    </location>
</feature>
<comment type="caution">
    <text evidence="2">The sequence shown here is derived from an EMBL/GenBank/DDBJ whole genome shotgun (WGS) entry which is preliminary data.</text>
</comment>